<dbReference type="AlphaFoldDB" id="K0KE10"/>
<evidence type="ECO:0000256" key="3">
    <source>
        <dbReference type="SAM" id="MobiDB-lite"/>
    </source>
</evidence>
<gene>
    <name evidence="5" type="ORF">BN7_2873</name>
</gene>
<feature type="region of interest" description="Disordered" evidence="3">
    <location>
        <begin position="55"/>
        <end position="90"/>
    </location>
</feature>
<reference evidence="5 6" key="1">
    <citation type="journal article" date="2012" name="Eukaryot. Cell">
        <title>Draft genome sequence of Wickerhamomyces ciferrii NRRL Y-1031 F-60-10.</title>
        <authorList>
            <person name="Schneider J."/>
            <person name="Andrea H."/>
            <person name="Blom J."/>
            <person name="Jaenicke S."/>
            <person name="Ruckert C."/>
            <person name="Schorsch C."/>
            <person name="Szczepanowski R."/>
            <person name="Farwick M."/>
            <person name="Goesmann A."/>
            <person name="Puhler A."/>
            <person name="Schaffer S."/>
            <person name="Tauch A."/>
            <person name="Kohler T."/>
            <person name="Brinkrolf K."/>
        </authorList>
    </citation>
    <scope>NUCLEOTIDE SEQUENCE [LARGE SCALE GENOMIC DNA]</scope>
    <source>
        <strain evidence="6">ATCC 14091 / BCRC 22168 / CBS 111 / JCM 3599 / NBRC 0793 / NRRL Y-1031 F-60-10</strain>
    </source>
</reference>
<dbReference type="SMART" id="SM00360">
    <property type="entry name" value="RRM"/>
    <property type="match status" value="2"/>
</dbReference>
<name>K0KE10_WICCF</name>
<feature type="compositionally biased region" description="Low complexity" evidence="3">
    <location>
        <begin position="302"/>
        <end position="324"/>
    </location>
</feature>
<dbReference type="eggNOG" id="KOG4210">
    <property type="taxonomic scope" value="Eukaryota"/>
</dbReference>
<proteinExistence type="predicted"/>
<dbReference type="GO" id="GO:0005730">
    <property type="term" value="C:nucleolus"/>
    <property type="evidence" value="ECO:0007669"/>
    <property type="project" value="TreeGrafter"/>
</dbReference>
<feature type="compositionally biased region" description="Basic and acidic residues" evidence="3">
    <location>
        <begin position="283"/>
        <end position="292"/>
    </location>
</feature>
<feature type="compositionally biased region" description="Basic and acidic residues" evidence="3">
    <location>
        <begin position="73"/>
        <end position="90"/>
    </location>
</feature>
<dbReference type="InterPro" id="IPR000504">
    <property type="entry name" value="RRM_dom"/>
</dbReference>
<feature type="compositionally biased region" description="Basic and acidic residues" evidence="3">
    <location>
        <begin position="55"/>
        <end position="66"/>
    </location>
</feature>
<comment type="caution">
    <text evidence="5">The sequence shown here is derived from an EMBL/GenBank/DDBJ whole genome shotgun (WGS) entry which is preliminary data.</text>
</comment>
<dbReference type="InParanoid" id="K0KE10"/>
<dbReference type="InterPro" id="IPR035979">
    <property type="entry name" value="RBD_domain_sf"/>
</dbReference>
<keyword evidence="1 2" id="KW-0694">RNA-binding</keyword>
<organism evidence="5 6">
    <name type="scientific">Wickerhamomyces ciferrii (strain ATCC 14091 / BCRC 22168 / CBS 111 / JCM 3599 / NBRC 0793 / NRRL Y-1031 F-60-10)</name>
    <name type="common">Yeast</name>
    <name type="synonym">Pichia ciferrii</name>
    <dbReference type="NCBI Taxonomy" id="1206466"/>
    <lineage>
        <taxon>Eukaryota</taxon>
        <taxon>Fungi</taxon>
        <taxon>Dikarya</taxon>
        <taxon>Ascomycota</taxon>
        <taxon>Saccharomycotina</taxon>
        <taxon>Saccharomycetes</taxon>
        <taxon>Phaffomycetales</taxon>
        <taxon>Wickerhamomycetaceae</taxon>
        <taxon>Wickerhamomyces</taxon>
    </lineage>
</organism>
<dbReference type="EMBL" id="CAIF01000076">
    <property type="protein sequence ID" value="CCH43325.1"/>
    <property type="molecule type" value="Genomic_DNA"/>
</dbReference>
<keyword evidence="6" id="KW-1185">Reference proteome</keyword>
<dbReference type="PANTHER" id="PTHR23236:SF95">
    <property type="entry name" value="NUCLEOLAR PROTEIN 13"/>
    <property type="match status" value="1"/>
</dbReference>
<accession>K0KE10</accession>
<evidence type="ECO:0000313" key="6">
    <source>
        <dbReference type="Proteomes" id="UP000009328"/>
    </source>
</evidence>
<dbReference type="FunCoup" id="K0KE10">
    <property type="interactions" value="966"/>
</dbReference>
<dbReference type="Gene3D" id="3.30.70.330">
    <property type="match status" value="2"/>
</dbReference>
<dbReference type="CDD" id="cd12397">
    <property type="entry name" value="RRM2_Nop13p_fungi"/>
    <property type="match status" value="1"/>
</dbReference>
<dbReference type="InterPro" id="IPR034226">
    <property type="entry name" value="Nop13/Rnp24_RRM2"/>
</dbReference>
<dbReference type="InterPro" id="IPR012677">
    <property type="entry name" value="Nucleotide-bd_a/b_plait_sf"/>
</dbReference>
<dbReference type="Proteomes" id="UP000009328">
    <property type="component" value="Unassembled WGS sequence"/>
</dbReference>
<evidence type="ECO:0000256" key="1">
    <source>
        <dbReference type="ARBA" id="ARBA00022884"/>
    </source>
</evidence>
<evidence type="ECO:0000259" key="4">
    <source>
        <dbReference type="PROSITE" id="PS50102"/>
    </source>
</evidence>
<feature type="region of interest" description="Disordered" evidence="3">
    <location>
        <begin position="1"/>
        <end position="40"/>
    </location>
</feature>
<dbReference type="HOGENOM" id="CLU_027451_0_0_1"/>
<feature type="region of interest" description="Disordered" evidence="3">
    <location>
        <begin position="283"/>
        <end position="380"/>
    </location>
</feature>
<evidence type="ECO:0000256" key="2">
    <source>
        <dbReference type="PROSITE-ProRule" id="PRU00176"/>
    </source>
</evidence>
<protein>
    <submittedName>
        <fullName evidence="5">RNA-binding protein</fullName>
    </submittedName>
</protein>
<dbReference type="PROSITE" id="PS50102">
    <property type="entry name" value="RRM"/>
    <property type="match status" value="2"/>
</dbReference>
<evidence type="ECO:0000313" key="5">
    <source>
        <dbReference type="EMBL" id="CCH43325.1"/>
    </source>
</evidence>
<dbReference type="SUPFAM" id="SSF54928">
    <property type="entry name" value="RNA-binding domain, RBD"/>
    <property type="match status" value="2"/>
</dbReference>
<sequence length="380" mass="42983">MSKEEKESSVEAVESSTEDSSKKRTLDEAEGDQLEIDLNLAAPLSKKQKRLLRRGKLDLEKLEKKNPKPKPANFEETKGEDESSEKKERPPRIGVWIGNLSFDTTKDDLIRFITLKTQDLPEHSDELSEDEPVKVEEKNIVRVNLPTQGRDSKKIKGFAYIDFSTKNHQRSVINLSEQQLNGRNLLIKNSDSFEGRPNKEEAQLSKNPPSRILFVGNLSFDTTEEMLHRQFVHCGELIKIRMATFEDSGKCKGFAFLDFKDEEGPTKALKDKSCKKLLNRPLRMEFGEDRSKKAPKNSKPRNNNGDNDNGNKPSFNEESNSSSSAPVEPAPIYRERSQNSKPRRSREPKNKPRPISSVALAGAQRASVAIVESKGKKTTF</sequence>
<dbReference type="STRING" id="1206466.K0KE10"/>
<feature type="domain" description="RRM" evidence="4">
    <location>
        <begin position="93"/>
        <end position="192"/>
    </location>
</feature>
<feature type="domain" description="RRM" evidence="4">
    <location>
        <begin position="211"/>
        <end position="289"/>
    </location>
</feature>
<dbReference type="PANTHER" id="PTHR23236">
    <property type="entry name" value="EUKARYOTIC TRANSLATION INITIATION FACTOR 4B/4H"/>
    <property type="match status" value="1"/>
</dbReference>
<dbReference type="Pfam" id="PF00076">
    <property type="entry name" value="RRM_1"/>
    <property type="match status" value="1"/>
</dbReference>
<dbReference type="GO" id="GO:0003723">
    <property type="term" value="F:RNA binding"/>
    <property type="evidence" value="ECO:0007669"/>
    <property type="project" value="UniProtKB-UniRule"/>
</dbReference>